<proteinExistence type="predicted"/>
<name>A0A9J5X1E0_SOLCO</name>
<gene>
    <name evidence="1" type="ORF">H5410_051665</name>
</gene>
<comment type="caution">
    <text evidence="1">The sequence shown here is derived from an EMBL/GenBank/DDBJ whole genome shotgun (WGS) entry which is preliminary data.</text>
</comment>
<protein>
    <submittedName>
        <fullName evidence="1">Uncharacterized protein</fullName>
    </submittedName>
</protein>
<dbReference type="AlphaFoldDB" id="A0A9J5X1E0"/>
<evidence type="ECO:0000313" key="2">
    <source>
        <dbReference type="Proteomes" id="UP000824120"/>
    </source>
</evidence>
<organism evidence="1 2">
    <name type="scientific">Solanum commersonii</name>
    <name type="common">Commerson's wild potato</name>
    <name type="synonym">Commerson's nightshade</name>
    <dbReference type="NCBI Taxonomy" id="4109"/>
    <lineage>
        <taxon>Eukaryota</taxon>
        <taxon>Viridiplantae</taxon>
        <taxon>Streptophyta</taxon>
        <taxon>Embryophyta</taxon>
        <taxon>Tracheophyta</taxon>
        <taxon>Spermatophyta</taxon>
        <taxon>Magnoliopsida</taxon>
        <taxon>eudicotyledons</taxon>
        <taxon>Gunneridae</taxon>
        <taxon>Pentapetalae</taxon>
        <taxon>asterids</taxon>
        <taxon>lamiids</taxon>
        <taxon>Solanales</taxon>
        <taxon>Solanaceae</taxon>
        <taxon>Solanoideae</taxon>
        <taxon>Solaneae</taxon>
        <taxon>Solanum</taxon>
    </lineage>
</organism>
<dbReference type="Proteomes" id="UP000824120">
    <property type="component" value="Chromosome 10"/>
</dbReference>
<reference evidence="1 2" key="1">
    <citation type="submission" date="2020-09" db="EMBL/GenBank/DDBJ databases">
        <title>De no assembly of potato wild relative species, Solanum commersonii.</title>
        <authorList>
            <person name="Cho K."/>
        </authorList>
    </citation>
    <scope>NUCLEOTIDE SEQUENCE [LARGE SCALE GENOMIC DNA]</scope>
    <source>
        <strain evidence="1">LZ3.2</strain>
        <tissue evidence="1">Leaf</tissue>
    </source>
</reference>
<sequence length="210" mass="23660">MLYLKMHTKLKIQLVFIVVEKCAVKDHSVLLVRVTNALDDPPFGLLHRLLALAFNIFTFWIIGRYSTISGKCLTTRPLLLFIVTAFGDSPNVLGDPQALFSSSFQPKTEVRQFKKDVSNGATLDSIMNAHTRLNLLICDTPLSKNLKLTILTSNANSSSTKESNAPYKRMIPYSHSMIQKFKVPESNATLTLTKKNTMPAFTHRFTHIFQ</sequence>
<evidence type="ECO:0000313" key="1">
    <source>
        <dbReference type="EMBL" id="KAG5581038.1"/>
    </source>
</evidence>
<keyword evidence="2" id="KW-1185">Reference proteome</keyword>
<dbReference type="EMBL" id="JACXVP010000010">
    <property type="protein sequence ID" value="KAG5581038.1"/>
    <property type="molecule type" value="Genomic_DNA"/>
</dbReference>
<accession>A0A9J5X1E0</accession>